<proteinExistence type="predicted"/>
<dbReference type="RefSeq" id="WP_182556796.1">
    <property type="nucleotide sequence ID" value="NZ_BPRF01000022.1"/>
</dbReference>
<feature type="signal peptide" evidence="1">
    <location>
        <begin position="1"/>
        <end position="23"/>
    </location>
</feature>
<reference evidence="2 3" key="1">
    <citation type="submission" date="2020-08" db="EMBL/GenBank/DDBJ databases">
        <title>Genomic Encyclopedia of Type Strains, Phase IV (KMG-IV): sequencing the most valuable type-strain genomes for metagenomic binning, comparative biology and taxonomic classification.</title>
        <authorList>
            <person name="Goeker M."/>
        </authorList>
    </citation>
    <scope>NUCLEOTIDE SEQUENCE [LARGE SCALE GENOMIC DNA]</scope>
    <source>
        <strain evidence="2 3">DSM 11490</strain>
    </source>
</reference>
<keyword evidence="1" id="KW-0732">Signal</keyword>
<organism evidence="2 3">
    <name type="scientific">Methylorubrum thiocyanatum</name>
    <dbReference type="NCBI Taxonomy" id="47958"/>
    <lineage>
        <taxon>Bacteria</taxon>
        <taxon>Pseudomonadati</taxon>
        <taxon>Pseudomonadota</taxon>
        <taxon>Alphaproteobacteria</taxon>
        <taxon>Hyphomicrobiales</taxon>
        <taxon>Methylobacteriaceae</taxon>
        <taxon>Methylorubrum</taxon>
    </lineage>
</organism>
<dbReference type="EMBL" id="JACJIB010000013">
    <property type="protein sequence ID" value="MBA8916062.1"/>
    <property type="molecule type" value="Genomic_DNA"/>
</dbReference>
<dbReference type="Proteomes" id="UP000543554">
    <property type="component" value="Unassembled WGS sequence"/>
</dbReference>
<dbReference type="AlphaFoldDB" id="A0AA40VDL1"/>
<keyword evidence="3" id="KW-1185">Reference proteome</keyword>
<accession>A0AA40VDL1</accession>
<evidence type="ECO:0000313" key="3">
    <source>
        <dbReference type="Proteomes" id="UP000543554"/>
    </source>
</evidence>
<comment type="caution">
    <text evidence="2">The sequence shown here is derived from an EMBL/GenBank/DDBJ whole genome shotgun (WGS) entry which is preliminary data.</text>
</comment>
<name>A0AA40VDL1_9HYPH</name>
<sequence>MNGITMRVASLGLALMSATSATAEAPAAQPDNAAIMRALEALNRRLDQLESKERKSPNTSVAALPAAKPAAPKGKAVPGWFVRLIPWSQDGNSEAVAGFPGPMFDFNFDMHSRYITGQNRFIYNGVSILNAKEDGIYVFSMVLDPVLTIDPLFLYGALWFNCSGSFYVGGNRLITGTTAFGSDRRPERDVYRSQSYFGSVRLTPGTHRVEFKVDCGMTQEKNLAVFDQWLPYWKKNRFKVMLKTPSDTAPRPFLPEELYYVGLPQ</sequence>
<evidence type="ECO:0000256" key="1">
    <source>
        <dbReference type="SAM" id="SignalP"/>
    </source>
</evidence>
<evidence type="ECO:0000313" key="2">
    <source>
        <dbReference type="EMBL" id="MBA8916062.1"/>
    </source>
</evidence>
<gene>
    <name evidence="2" type="ORF">HNR51_005181</name>
</gene>
<protein>
    <submittedName>
        <fullName evidence="2">Uncharacterized protein</fullName>
    </submittedName>
</protein>
<feature type="chain" id="PRO_5041244954" evidence="1">
    <location>
        <begin position="24"/>
        <end position="265"/>
    </location>
</feature>